<evidence type="ECO:0000256" key="10">
    <source>
        <dbReference type="ARBA" id="ARBA00032441"/>
    </source>
</evidence>
<evidence type="ECO:0000256" key="7">
    <source>
        <dbReference type="ARBA" id="ARBA00022741"/>
    </source>
</evidence>
<keyword evidence="4" id="KW-0963">Cytoplasm</keyword>
<evidence type="ECO:0000313" key="11">
    <source>
        <dbReference type="EMBL" id="RCW37416.1"/>
    </source>
</evidence>
<comment type="caution">
    <text evidence="11">The sequence shown here is derived from an EMBL/GenBank/DDBJ whole genome shotgun (WGS) entry which is preliminary data.</text>
</comment>
<sequence>MKQIFSIPTEKDVESTARDFLPLLEKHKVVAFYGEMGVGKTTFIKALCRVLGVEGAVTSPSFSLVNEYEGSDGQIVFHFDFYRLKNVAEVFDMGYEDYFFSDHYCLIEWPEKIADVLPDHRLDIQILEEENGSRTLKVL</sequence>
<evidence type="ECO:0000313" key="12">
    <source>
        <dbReference type="Proteomes" id="UP000252733"/>
    </source>
</evidence>
<dbReference type="AlphaFoldDB" id="A0A368V8I3"/>
<accession>A0A368V8I3</accession>
<keyword evidence="12" id="KW-1185">Reference proteome</keyword>
<dbReference type="EMBL" id="QPIZ01000006">
    <property type="protein sequence ID" value="RCW37416.1"/>
    <property type="molecule type" value="Genomic_DNA"/>
</dbReference>
<evidence type="ECO:0000256" key="3">
    <source>
        <dbReference type="ARBA" id="ARBA00019010"/>
    </source>
</evidence>
<comment type="subcellular location">
    <subcellularLocation>
        <location evidence="1">Cytoplasm</location>
    </subcellularLocation>
</comment>
<dbReference type="NCBIfam" id="TIGR00150">
    <property type="entry name" value="T6A_YjeE"/>
    <property type="match status" value="1"/>
</dbReference>
<comment type="similarity">
    <text evidence="2">Belongs to the TsaE family.</text>
</comment>
<dbReference type="PANTHER" id="PTHR33540">
    <property type="entry name" value="TRNA THREONYLCARBAMOYLADENOSINE BIOSYNTHESIS PROTEIN TSAE"/>
    <property type="match status" value="1"/>
</dbReference>
<keyword evidence="6" id="KW-0479">Metal-binding</keyword>
<keyword evidence="5" id="KW-0819">tRNA processing</keyword>
<reference evidence="11 12" key="1">
    <citation type="submission" date="2018-07" db="EMBL/GenBank/DDBJ databases">
        <title>Freshwater and sediment microbial communities from various areas in North America, analyzing microbe dynamics in response to fracking.</title>
        <authorList>
            <person name="Lamendella R."/>
        </authorList>
    </citation>
    <scope>NUCLEOTIDE SEQUENCE [LARGE SCALE GENOMIC DNA]</scope>
    <source>
        <strain evidence="11 12">160A</strain>
    </source>
</reference>
<dbReference type="Proteomes" id="UP000252733">
    <property type="component" value="Unassembled WGS sequence"/>
</dbReference>
<dbReference type="GO" id="GO:0005737">
    <property type="term" value="C:cytoplasm"/>
    <property type="evidence" value="ECO:0007669"/>
    <property type="project" value="UniProtKB-SubCell"/>
</dbReference>
<proteinExistence type="inferred from homology"/>
<dbReference type="RefSeq" id="WP_114436701.1">
    <property type="nucleotide sequence ID" value="NZ_QPIZ01000006.1"/>
</dbReference>
<dbReference type="InterPro" id="IPR027417">
    <property type="entry name" value="P-loop_NTPase"/>
</dbReference>
<dbReference type="Gene3D" id="3.40.50.300">
    <property type="entry name" value="P-loop containing nucleotide triphosphate hydrolases"/>
    <property type="match status" value="1"/>
</dbReference>
<protein>
    <recommendedName>
        <fullName evidence="3">tRNA threonylcarbamoyladenosine biosynthesis protein TsaE</fullName>
    </recommendedName>
    <alternativeName>
        <fullName evidence="10">t(6)A37 threonylcarbamoyladenosine biosynthesis protein TsaE</fullName>
    </alternativeName>
</protein>
<evidence type="ECO:0000256" key="1">
    <source>
        <dbReference type="ARBA" id="ARBA00004496"/>
    </source>
</evidence>
<evidence type="ECO:0000256" key="4">
    <source>
        <dbReference type="ARBA" id="ARBA00022490"/>
    </source>
</evidence>
<organism evidence="11 12">
    <name type="scientific">Marinilabilia salmonicolor</name>
    <dbReference type="NCBI Taxonomy" id="989"/>
    <lineage>
        <taxon>Bacteria</taxon>
        <taxon>Pseudomonadati</taxon>
        <taxon>Bacteroidota</taxon>
        <taxon>Bacteroidia</taxon>
        <taxon>Marinilabiliales</taxon>
        <taxon>Marinilabiliaceae</taxon>
        <taxon>Marinilabilia</taxon>
    </lineage>
</organism>
<evidence type="ECO:0000256" key="2">
    <source>
        <dbReference type="ARBA" id="ARBA00007599"/>
    </source>
</evidence>
<evidence type="ECO:0000256" key="8">
    <source>
        <dbReference type="ARBA" id="ARBA00022840"/>
    </source>
</evidence>
<evidence type="ECO:0000256" key="6">
    <source>
        <dbReference type="ARBA" id="ARBA00022723"/>
    </source>
</evidence>
<gene>
    <name evidence="11" type="ORF">DFO77_106110</name>
</gene>
<dbReference type="GO" id="GO:0005524">
    <property type="term" value="F:ATP binding"/>
    <property type="evidence" value="ECO:0007669"/>
    <property type="project" value="UniProtKB-KW"/>
</dbReference>
<keyword evidence="9" id="KW-0460">Magnesium</keyword>
<evidence type="ECO:0000256" key="5">
    <source>
        <dbReference type="ARBA" id="ARBA00022694"/>
    </source>
</evidence>
<dbReference type="GO" id="GO:0002949">
    <property type="term" value="P:tRNA threonylcarbamoyladenosine modification"/>
    <property type="evidence" value="ECO:0007669"/>
    <property type="project" value="InterPro"/>
</dbReference>
<dbReference type="InterPro" id="IPR003442">
    <property type="entry name" value="T6A_TsaE"/>
</dbReference>
<dbReference type="GO" id="GO:0046872">
    <property type="term" value="F:metal ion binding"/>
    <property type="evidence" value="ECO:0007669"/>
    <property type="project" value="UniProtKB-KW"/>
</dbReference>
<name>A0A368V8I3_9BACT</name>
<dbReference type="PANTHER" id="PTHR33540:SF2">
    <property type="entry name" value="TRNA THREONYLCARBAMOYLADENOSINE BIOSYNTHESIS PROTEIN TSAE"/>
    <property type="match status" value="1"/>
</dbReference>
<dbReference type="Pfam" id="PF02367">
    <property type="entry name" value="TsaE"/>
    <property type="match status" value="1"/>
</dbReference>
<evidence type="ECO:0000256" key="9">
    <source>
        <dbReference type="ARBA" id="ARBA00022842"/>
    </source>
</evidence>
<keyword evidence="7" id="KW-0547">Nucleotide-binding</keyword>
<dbReference type="SUPFAM" id="SSF52540">
    <property type="entry name" value="P-loop containing nucleoside triphosphate hydrolases"/>
    <property type="match status" value="1"/>
</dbReference>
<keyword evidence="8" id="KW-0067">ATP-binding</keyword>